<evidence type="ECO:0000313" key="13">
    <source>
        <dbReference type="EMBL" id="KIQ71428.1"/>
    </source>
</evidence>
<feature type="transmembrane region" description="Helical" evidence="11">
    <location>
        <begin position="132"/>
        <end position="161"/>
    </location>
</feature>
<feature type="region of interest" description="Disordered" evidence="10">
    <location>
        <begin position="1"/>
        <end position="24"/>
    </location>
</feature>
<evidence type="ECO:0000256" key="5">
    <source>
        <dbReference type="ARBA" id="ARBA00022597"/>
    </source>
</evidence>
<dbReference type="InterPro" id="IPR000412">
    <property type="entry name" value="ABC_2_transport"/>
</dbReference>
<sequence length="288" mass="32213">MTDSAAASTIRDAAPPVPIPSRGRRRLRPVRRTMRFAGPRTVAALILREMVSSYGRSPGGYAWLIIEPVLGILFITAFFMLVGLRTPALGTNFGMFMATGMLPFTMFTDLSNKTAQSINYSRALLAYPRVTYIDAILARTGLAVLTNLLVTFLLLTGIRMIWETRTVVVIEPILLSLTMAVALGVGMGLLNCFLFTRFQIWQRVWSIATRPLFFISGILILYESIPAPWNGYFIYNPLIHVTASMRAGFYVGYEATYVDPGYVFLVSGILGLWGLLMLHRFHRDLLEL</sequence>
<dbReference type="PANTHER" id="PTHR30413">
    <property type="entry name" value="INNER MEMBRANE TRANSPORT PERMEASE"/>
    <property type="match status" value="1"/>
</dbReference>
<dbReference type="GO" id="GO:0015774">
    <property type="term" value="P:polysaccharide transport"/>
    <property type="evidence" value="ECO:0007669"/>
    <property type="project" value="UniProtKB-KW"/>
</dbReference>
<dbReference type="Proteomes" id="UP000035100">
    <property type="component" value="Plasmid pWENMAR1"/>
</dbReference>
<dbReference type="GO" id="GO:0140359">
    <property type="term" value="F:ABC-type transporter activity"/>
    <property type="evidence" value="ECO:0007669"/>
    <property type="project" value="InterPro"/>
</dbReference>
<reference evidence="13 14" key="1">
    <citation type="submission" date="2013-01" db="EMBL/GenBank/DDBJ databases">
        <authorList>
            <person name="Fiebig A."/>
            <person name="Goeker M."/>
            <person name="Klenk H.-P.P."/>
        </authorList>
    </citation>
    <scope>NUCLEOTIDE SEQUENCE [LARGE SCALE GENOMIC DNA]</scope>
    <source>
        <strain evidence="13 14">DSM 24838</strain>
        <plasmid evidence="13 14">pWENMAR1</plasmid>
    </source>
</reference>
<evidence type="ECO:0000256" key="3">
    <source>
        <dbReference type="ARBA" id="ARBA00022448"/>
    </source>
</evidence>
<geneLocation type="plasmid" evidence="13 14">
    <name>pWENMAR1</name>
</geneLocation>
<feature type="transmembrane region" description="Helical" evidence="11">
    <location>
        <begin position="207"/>
        <end position="225"/>
    </location>
</feature>
<dbReference type="PANTHER" id="PTHR30413:SF10">
    <property type="entry name" value="CAPSULE POLYSACCHARIDE EXPORT INNER-MEMBRANE PROTEIN CTRC"/>
    <property type="match status" value="1"/>
</dbReference>
<dbReference type="AlphaFoldDB" id="A0A0D0QK93"/>
<dbReference type="PRINTS" id="PR00164">
    <property type="entry name" value="ABC2TRNSPORT"/>
</dbReference>
<feature type="transmembrane region" description="Helical" evidence="11">
    <location>
        <begin position="173"/>
        <end position="195"/>
    </location>
</feature>
<comment type="subcellular location">
    <subcellularLocation>
        <location evidence="1">Cell membrane</location>
        <topology evidence="1">Multi-pass membrane protein</topology>
    </subcellularLocation>
</comment>
<feature type="transmembrane region" description="Helical" evidence="11">
    <location>
        <begin position="60"/>
        <end position="81"/>
    </location>
</feature>
<keyword evidence="3" id="KW-0813">Transport</keyword>
<dbReference type="Pfam" id="PF01061">
    <property type="entry name" value="ABC2_membrane"/>
    <property type="match status" value="1"/>
</dbReference>
<feature type="domain" description="ABC-2 type transporter transmembrane" evidence="12">
    <location>
        <begin position="43"/>
        <end position="250"/>
    </location>
</feature>
<evidence type="ECO:0000313" key="14">
    <source>
        <dbReference type="Proteomes" id="UP000035100"/>
    </source>
</evidence>
<keyword evidence="9 11" id="KW-0472">Membrane</keyword>
<feature type="transmembrane region" description="Helical" evidence="11">
    <location>
        <begin position="261"/>
        <end position="278"/>
    </location>
</feature>
<evidence type="ECO:0000256" key="7">
    <source>
        <dbReference type="ARBA" id="ARBA00022989"/>
    </source>
</evidence>
<dbReference type="RefSeq" id="WP_018302600.1">
    <property type="nucleotide sequence ID" value="NZ_CM003137.1"/>
</dbReference>
<accession>A0A0D0QK93</accession>
<feature type="transmembrane region" description="Helical" evidence="11">
    <location>
        <begin position="93"/>
        <end position="111"/>
    </location>
</feature>
<evidence type="ECO:0000256" key="9">
    <source>
        <dbReference type="ARBA" id="ARBA00023136"/>
    </source>
</evidence>
<keyword evidence="8" id="KW-0625">Polysaccharide transport</keyword>
<dbReference type="EMBL" id="AONG01000001">
    <property type="protein sequence ID" value="KIQ71428.1"/>
    <property type="molecule type" value="Genomic_DNA"/>
</dbReference>
<evidence type="ECO:0000256" key="8">
    <source>
        <dbReference type="ARBA" id="ARBA00023047"/>
    </source>
</evidence>
<evidence type="ECO:0000256" key="11">
    <source>
        <dbReference type="SAM" id="Phobius"/>
    </source>
</evidence>
<evidence type="ECO:0000256" key="6">
    <source>
        <dbReference type="ARBA" id="ARBA00022692"/>
    </source>
</evidence>
<gene>
    <name evidence="13" type="ORF">Wenmar_04074</name>
</gene>
<evidence type="ECO:0000256" key="2">
    <source>
        <dbReference type="ARBA" id="ARBA00007783"/>
    </source>
</evidence>
<dbReference type="GO" id="GO:0043190">
    <property type="term" value="C:ATP-binding cassette (ABC) transporter complex"/>
    <property type="evidence" value="ECO:0007669"/>
    <property type="project" value="InterPro"/>
</dbReference>
<keyword evidence="4" id="KW-1003">Cell membrane</keyword>
<keyword evidence="14" id="KW-1185">Reference proteome</keyword>
<evidence type="ECO:0000256" key="1">
    <source>
        <dbReference type="ARBA" id="ARBA00004651"/>
    </source>
</evidence>
<comment type="similarity">
    <text evidence="2">Belongs to the ABC-2 integral membrane protein family.</text>
</comment>
<protein>
    <submittedName>
        <fullName evidence="13">ABC-type polysaccharide/polyol phosphate export system, permease component</fullName>
    </submittedName>
</protein>
<proteinExistence type="inferred from homology"/>
<name>A0A0D0QK93_9RHOB</name>
<dbReference type="eggNOG" id="COG1682">
    <property type="taxonomic scope" value="Bacteria"/>
</dbReference>
<dbReference type="PATRIC" id="fig|1123501.6.peg.55"/>
<dbReference type="GO" id="GO:0015920">
    <property type="term" value="P:lipopolysaccharide transport"/>
    <property type="evidence" value="ECO:0007669"/>
    <property type="project" value="TreeGrafter"/>
</dbReference>
<evidence type="ECO:0000256" key="4">
    <source>
        <dbReference type="ARBA" id="ARBA00022475"/>
    </source>
</evidence>
<evidence type="ECO:0000256" key="10">
    <source>
        <dbReference type="SAM" id="MobiDB-lite"/>
    </source>
</evidence>
<keyword evidence="7 11" id="KW-1133">Transmembrane helix</keyword>
<organism evidence="13 14">
    <name type="scientific">Wenxinia marina DSM 24838</name>
    <dbReference type="NCBI Taxonomy" id="1123501"/>
    <lineage>
        <taxon>Bacteria</taxon>
        <taxon>Pseudomonadati</taxon>
        <taxon>Pseudomonadota</taxon>
        <taxon>Alphaproteobacteria</taxon>
        <taxon>Rhodobacterales</taxon>
        <taxon>Roseobacteraceae</taxon>
        <taxon>Wenxinia</taxon>
    </lineage>
</organism>
<keyword evidence="6 11" id="KW-0812">Transmembrane</keyword>
<dbReference type="InterPro" id="IPR013525">
    <property type="entry name" value="ABC2_TM"/>
</dbReference>
<keyword evidence="5" id="KW-0762">Sugar transport</keyword>
<comment type="caution">
    <text evidence="13">The sequence shown here is derived from an EMBL/GenBank/DDBJ whole genome shotgun (WGS) entry which is preliminary data.</text>
</comment>
<evidence type="ECO:0000259" key="12">
    <source>
        <dbReference type="Pfam" id="PF01061"/>
    </source>
</evidence>
<keyword evidence="13" id="KW-0614">Plasmid</keyword>